<dbReference type="RefSeq" id="WP_071867665.1">
    <property type="nucleotide sequence ID" value="NZ_BJWA01000001.1"/>
</dbReference>
<protein>
    <recommendedName>
        <fullName evidence="4">Protein SprT-like</fullName>
    </recommendedName>
</protein>
<comment type="similarity">
    <text evidence="4">Belongs to the SprT family.</text>
</comment>
<dbReference type="GeneID" id="60999475"/>
<evidence type="ECO:0000313" key="8">
    <source>
        <dbReference type="Proteomes" id="UP000195024"/>
    </source>
</evidence>
<reference evidence="6 9" key="2">
    <citation type="submission" date="2019-07" db="EMBL/GenBank/DDBJ databases">
        <title>Whole genome shotgun sequence of Enterococcus mundtii NBRC 100490.</title>
        <authorList>
            <person name="Hosoyama A."/>
            <person name="Uohara A."/>
            <person name="Ohji S."/>
            <person name="Ichikawa N."/>
        </authorList>
    </citation>
    <scope>NUCLEOTIDE SEQUENCE [LARGE SCALE GENOMIC DNA]</scope>
    <source>
        <strain evidence="6 9">NBRC 100490</strain>
    </source>
</reference>
<accession>A0A1I4JHA1</accession>
<dbReference type="HAMAP" id="MF_00745">
    <property type="entry name" value="SprT_like"/>
    <property type="match status" value="1"/>
</dbReference>
<gene>
    <name evidence="7" type="ORF">A5802_001195</name>
    <name evidence="6" type="ORF">EMU01_02570</name>
</gene>
<reference evidence="7 8" key="1">
    <citation type="submission" date="2017-05" db="EMBL/GenBank/DDBJ databases">
        <title>The Genome Sequence of Enterococcus mundtii 6B1_DIV0119.</title>
        <authorList>
            <consortium name="The Broad Institute Genomics Platform"/>
            <consortium name="The Broad Institute Genomic Center for Infectious Diseases"/>
            <person name="Earl A."/>
            <person name="Manson A."/>
            <person name="Schwartman J."/>
            <person name="Gilmore M."/>
            <person name="Abouelleil A."/>
            <person name="Cao P."/>
            <person name="Chapman S."/>
            <person name="Cusick C."/>
            <person name="Shea T."/>
            <person name="Young S."/>
            <person name="Neafsey D."/>
            <person name="Nusbaum C."/>
            <person name="Birren B."/>
        </authorList>
    </citation>
    <scope>NUCLEOTIDE SEQUENCE [LARGE SCALE GENOMIC DNA]</scope>
    <source>
        <strain evidence="7 8">6B1_DIV0119</strain>
    </source>
</reference>
<comment type="cofactor">
    <cofactor evidence="4">
        <name>Zn(2+)</name>
        <dbReference type="ChEBI" id="CHEBI:29105"/>
    </cofactor>
    <text evidence="4">Binds 1 zinc ion.</text>
</comment>
<comment type="subcellular location">
    <subcellularLocation>
        <location evidence="4">Cytoplasm</location>
    </subcellularLocation>
</comment>
<feature type="domain" description="SprT-like" evidence="5">
    <location>
        <begin position="4"/>
        <end position="147"/>
    </location>
</feature>
<feature type="binding site" evidence="4">
    <location>
        <position position="67"/>
    </location>
    <ligand>
        <name>Zn(2+)</name>
        <dbReference type="ChEBI" id="CHEBI:29105"/>
    </ligand>
</feature>
<proteinExistence type="inferred from homology"/>
<dbReference type="InterPro" id="IPR006640">
    <property type="entry name" value="SprT-like_domain"/>
</dbReference>
<evidence type="ECO:0000313" key="6">
    <source>
        <dbReference type="EMBL" id="GEL79113.1"/>
    </source>
</evidence>
<dbReference type="SMART" id="SM00731">
    <property type="entry name" value="SprT"/>
    <property type="match status" value="1"/>
</dbReference>
<evidence type="ECO:0000259" key="5">
    <source>
        <dbReference type="SMART" id="SM00731"/>
    </source>
</evidence>
<keyword evidence="9" id="KW-1185">Reference proteome</keyword>
<dbReference type="Proteomes" id="UP000321175">
    <property type="component" value="Unassembled WGS sequence"/>
</dbReference>
<dbReference type="Pfam" id="PF10263">
    <property type="entry name" value="SprT-like"/>
    <property type="match status" value="1"/>
</dbReference>
<dbReference type="NCBIfam" id="NF003339">
    <property type="entry name" value="PRK04351.1"/>
    <property type="match status" value="1"/>
</dbReference>
<organism evidence="7 8">
    <name type="scientific">Enterococcus mundtii</name>
    <dbReference type="NCBI Taxonomy" id="53346"/>
    <lineage>
        <taxon>Bacteria</taxon>
        <taxon>Bacillati</taxon>
        <taxon>Bacillota</taxon>
        <taxon>Bacilli</taxon>
        <taxon>Lactobacillales</taxon>
        <taxon>Enterococcaceae</taxon>
        <taxon>Enterococcus</taxon>
    </lineage>
</organism>
<name>A0A1I4JHA1_ENTMU</name>
<keyword evidence="1 4" id="KW-0963">Cytoplasm</keyword>
<evidence type="ECO:0000256" key="4">
    <source>
        <dbReference type="HAMAP-Rule" id="MF_00745"/>
    </source>
</evidence>
<evidence type="ECO:0000313" key="9">
    <source>
        <dbReference type="Proteomes" id="UP000321175"/>
    </source>
</evidence>
<evidence type="ECO:0000313" key="7">
    <source>
        <dbReference type="EMBL" id="OTP27460.1"/>
    </source>
</evidence>
<dbReference type="GO" id="GO:0008270">
    <property type="term" value="F:zinc ion binding"/>
    <property type="evidence" value="ECO:0007669"/>
    <property type="project" value="UniProtKB-UniRule"/>
</dbReference>
<dbReference type="AlphaFoldDB" id="A0A1I4JHA1"/>
<evidence type="ECO:0000256" key="1">
    <source>
        <dbReference type="ARBA" id="ARBA00022490"/>
    </source>
</evidence>
<keyword evidence="2 4" id="KW-0479">Metal-binding</keyword>
<keyword evidence="3 4" id="KW-0862">Zinc</keyword>
<sequence>MTQEELQQLVEEISLTSFQRPFMHQAMFNKRLKTTGGRYHLNDHHLDFNPTMFAVADQATIIGIIKHELCHYHLHLTGKGYRHRDSDFKHLLLKTGGLRYAPAIPSNRRQKIEGYQCQKCAEWIYRKRKINTDRYLCGRCRGRLVWKETTYLDVE</sequence>
<dbReference type="EMBL" id="NGMS01000001">
    <property type="protein sequence ID" value="OTP27460.1"/>
    <property type="molecule type" value="Genomic_DNA"/>
</dbReference>
<evidence type="ECO:0000256" key="2">
    <source>
        <dbReference type="ARBA" id="ARBA00022723"/>
    </source>
</evidence>
<dbReference type="GO" id="GO:0006950">
    <property type="term" value="P:response to stress"/>
    <property type="evidence" value="ECO:0007669"/>
    <property type="project" value="UniProtKB-ARBA"/>
</dbReference>
<dbReference type="GO" id="GO:0005737">
    <property type="term" value="C:cytoplasm"/>
    <property type="evidence" value="ECO:0007669"/>
    <property type="project" value="UniProtKB-SubCell"/>
</dbReference>
<dbReference type="InterPro" id="IPR023524">
    <property type="entry name" value="Uncharacterised_SprT-like"/>
</dbReference>
<feature type="binding site" evidence="4">
    <location>
        <position position="71"/>
    </location>
    <ligand>
        <name>Zn(2+)</name>
        <dbReference type="ChEBI" id="CHEBI:29105"/>
    </ligand>
</feature>
<dbReference type="EMBL" id="BJWA01000001">
    <property type="protein sequence ID" value="GEL79113.1"/>
    <property type="molecule type" value="Genomic_DNA"/>
</dbReference>
<dbReference type="Proteomes" id="UP000195024">
    <property type="component" value="Unassembled WGS sequence"/>
</dbReference>
<evidence type="ECO:0000256" key="3">
    <source>
        <dbReference type="ARBA" id="ARBA00022833"/>
    </source>
</evidence>
<feature type="active site" evidence="4">
    <location>
        <position position="68"/>
    </location>
</feature>
<comment type="caution">
    <text evidence="7">The sequence shown here is derived from an EMBL/GenBank/DDBJ whole genome shotgun (WGS) entry which is preliminary data.</text>
</comment>